<dbReference type="AlphaFoldDB" id="A0A1Y2HI49"/>
<comment type="caution">
    <text evidence="1">The sequence shown here is derived from an EMBL/GenBank/DDBJ whole genome shotgun (WGS) entry which is preliminary data.</text>
</comment>
<keyword evidence="2" id="KW-1185">Reference proteome</keyword>
<gene>
    <name evidence="1" type="ORF">BCR44DRAFT_1514197</name>
</gene>
<feature type="non-terminal residue" evidence="1">
    <location>
        <position position="1"/>
    </location>
</feature>
<evidence type="ECO:0000313" key="2">
    <source>
        <dbReference type="Proteomes" id="UP000193411"/>
    </source>
</evidence>
<sequence length="88" mass="9276">ISHFPTCASLTSLLASSPLPLLPPRPTPLVVPIRAASATAFQTAAARVAPRPQSIVWIAVRCATPVAATRSPKASYKNQAVSQCWRQG</sequence>
<reference evidence="1 2" key="1">
    <citation type="submission" date="2016-07" db="EMBL/GenBank/DDBJ databases">
        <title>Pervasive Adenine N6-methylation of Active Genes in Fungi.</title>
        <authorList>
            <consortium name="DOE Joint Genome Institute"/>
            <person name="Mondo S.J."/>
            <person name="Dannebaum R.O."/>
            <person name="Kuo R.C."/>
            <person name="Labutti K."/>
            <person name="Haridas S."/>
            <person name="Kuo A."/>
            <person name="Salamov A."/>
            <person name="Ahrendt S.R."/>
            <person name="Lipzen A."/>
            <person name="Sullivan W."/>
            <person name="Andreopoulos W.B."/>
            <person name="Clum A."/>
            <person name="Lindquist E."/>
            <person name="Daum C."/>
            <person name="Ramamoorthy G.K."/>
            <person name="Gryganskyi A."/>
            <person name="Culley D."/>
            <person name="Magnuson J.K."/>
            <person name="James T.Y."/>
            <person name="O'Malley M.A."/>
            <person name="Stajich J.E."/>
            <person name="Spatafora J.W."/>
            <person name="Visel A."/>
            <person name="Grigoriev I.V."/>
        </authorList>
    </citation>
    <scope>NUCLEOTIDE SEQUENCE [LARGE SCALE GENOMIC DNA]</scope>
    <source>
        <strain evidence="1 2">PL171</strain>
    </source>
</reference>
<proteinExistence type="predicted"/>
<accession>A0A1Y2HI49</accession>
<evidence type="ECO:0000313" key="1">
    <source>
        <dbReference type="EMBL" id="ORZ34246.1"/>
    </source>
</evidence>
<dbReference type="EMBL" id="MCFL01000030">
    <property type="protein sequence ID" value="ORZ34246.1"/>
    <property type="molecule type" value="Genomic_DNA"/>
</dbReference>
<dbReference type="Proteomes" id="UP000193411">
    <property type="component" value="Unassembled WGS sequence"/>
</dbReference>
<protein>
    <submittedName>
        <fullName evidence="1">Uncharacterized protein</fullName>
    </submittedName>
</protein>
<name>A0A1Y2HI49_9FUNG</name>
<organism evidence="1 2">
    <name type="scientific">Catenaria anguillulae PL171</name>
    <dbReference type="NCBI Taxonomy" id="765915"/>
    <lineage>
        <taxon>Eukaryota</taxon>
        <taxon>Fungi</taxon>
        <taxon>Fungi incertae sedis</taxon>
        <taxon>Blastocladiomycota</taxon>
        <taxon>Blastocladiomycetes</taxon>
        <taxon>Blastocladiales</taxon>
        <taxon>Catenariaceae</taxon>
        <taxon>Catenaria</taxon>
    </lineage>
</organism>